<organism evidence="2 3">
    <name type="scientific">Thermoplasma acidophilum (strain ATCC 25905 / DSM 1728 / JCM 9062 / NBRC 15155 / AMRC-C165)</name>
    <dbReference type="NCBI Taxonomy" id="273075"/>
    <lineage>
        <taxon>Archaea</taxon>
        <taxon>Methanobacteriati</taxon>
        <taxon>Thermoplasmatota</taxon>
        <taxon>Thermoplasmata</taxon>
        <taxon>Thermoplasmatales</taxon>
        <taxon>Thermoplasmataceae</taxon>
        <taxon>Thermoplasma</taxon>
    </lineage>
</organism>
<accession>Q9HIU6</accession>
<dbReference type="HOGENOM" id="CLU_101251_1_0_2"/>
<dbReference type="Proteomes" id="UP000001024">
    <property type="component" value="Chromosome"/>
</dbReference>
<dbReference type="InterPro" id="IPR007050">
    <property type="entry name" value="HTH_bacterioopsin"/>
</dbReference>
<dbReference type="eggNOG" id="arCOG02271">
    <property type="taxonomic scope" value="Archaea"/>
</dbReference>
<dbReference type="PaxDb" id="273075-Ta1231"/>
<dbReference type="PANTHER" id="PTHR34236">
    <property type="entry name" value="DIMETHYL SULFOXIDE REDUCTASE TRANSCRIPTIONAL ACTIVATOR"/>
    <property type="match status" value="1"/>
</dbReference>
<keyword evidence="3" id="KW-1185">Reference proteome</keyword>
<dbReference type="KEGG" id="tac:Ta1231"/>
<evidence type="ECO:0000259" key="1">
    <source>
        <dbReference type="Pfam" id="PF04967"/>
    </source>
</evidence>
<protein>
    <recommendedName>
        <fullName evidence="1">HTH bat-type domain-containing protein</fullName>
    </recommendedName>
</protein>
<dbReference type="DNASU" id="1456723"/>
<reference evidence="2 3" key="1">
    <citation type="journal article" date="2000" name="Nature">
        <title>The genome sequence of the thermoacidophilic scavenger Thermoplasma acidophilum.</title>
        <authorList>
            <person name="Ruepp A."/>
            <person name="Graml W."/>
            <person name="Santos-Martinez M.L."/>
            <person name="Koretke K.K."/>
            <person name="Volker C."/>
            <person name="Mewes H.W."/>
            <person name="Frishman D."/>
            <person name="Stocker S."/>
            <person name="Lupas A.N."/>
            <person name="Baumeister W."/>
        </authorList>
    </citation>
    <scope>NUCLEOTIDE SEQUENCE [LARGE SCALE GENOMIC DNA]</scope>
    <source>
        <strain evidence="3">ATCC 25905 / DSM 1728 / JCM 9062 / NBRC 15155 / AMRC-C165</strain>
    </source>
</reference>
<evidence type="ECO:0000313" key="2">
    <source>
        <dbReference type="EMBL" id="CAC12355.1"/>
    </source>
</evidence>
<dbReference type="Pfam" id="PF04967">
    <property type="entry name" value="HTH_10"/>
    <property type="match status" value="1"/>
</dbReference>
<proteinExistence type="predicted"/>
<name>Q9HIU6_THEAC</name>
<dbReference type="PANTHER" id="PTHR34236:SF1">
    <property type="entry name" value="DIMETHYL SULFOXIDE REDUCTASE TRANSCRIPTIONAL ACTIVATOR"/>
    <property type="match status" value="1"/>
</dbReference>
<dbReference type="AlphaFoldDB" id="Q9HIU6"/>
<sequence>MEREDCWVTNLVLDRDPQAAIERLRIGENTTIHLIKPSLDRRTLFNEIKKYPGYVLKANLSGKDAIWAEGKSCTACRILESFNMMVMGGKSIGFDKVRYRIIAPTKAEFNRALRKLKEEEINVIVISINEYSKNDLTPREREVIMSALKLGYFDIDRQISMKDLAKSFGIKTSSISDVMRRGLKKIVMDYFRDSLA</sequence>
<feature type="domain" description="HTH bat-type" evidence="1">
    <location>
        <begin position="136"/>
        <end position="187"/>
    </location>
</feature>
<dbReference type="InParanoid" id="Q9HIU6"/>
<dbReference type="EMBL" id="AL445067">
    <property type="protein sequence ID" value="CAC12355.1"/>
    <property type="molecule type" value="Genomic_DNA"/>
</dbReference>
<gene>
    <name evidence="2" type="ordered locus">Ta1231</name>
</gene>
<dbReference type="EnsemblBacteria" id="CAC12355">
    <property type="protein sequence ID" value="CAC12355"/>
    <property type="gene ID" value="CAC12355"/>
</dbReference>
<evidence type="ECO:0000313" key="3">
    <source>
        <dbReference type="Proteomes" id="UP000001024"/>
    </source>
</evidence>